<feature type="domain" description="AAA+ ATPase" evidence="2">
    <location>
        <begin position="52"/>
        <end position="262"/>
    </location>
</feature>
<dbReference type="InterPro" id="IPR003593">
    <property type="entry name" value="AAA+_ATPase"/>
</dbReference>
<dbReference type="SMART" id="SM00382">
    <property type="entry name" value="AAA"/>
    <property type="match status" value="1"/>
</dbReference>
<dbReference type="EMBL" id="ASSJ01000049">
    <property type="protein sequence ID" value="ERN41342.1"/>
    <property type="molecule type" value="Genomic_DNA"/>
</dbReference>
<accession>U5DK96</accession>
<dbReference type="Gene3D" id="3.40.50.300">
    <property type="entry name" value="P-loop containing nucleotide triphosphate hydrolases"/>
    <property type="match status" value="2"/>
</dbReference>
<gene>
    <name evidence="3" type="ORF">KR51_00019090</name>
</gene>
<proteinExistence type="predicted"/>
<dbReference type="InterPro" id="IPR027417">
    <property type="entry name" value="P-loop_NTPase"/>
</dbReference>
<evidence type="ECO:0000313" key="4">
    <source>
        <dbReference type="Proteomes" id="UP000016960"/>
    </source>
</evidence>
<dbReference type="STRING" id="582515.KR51_00019090"/>
<feature type="compositionally biased region" description="Basic and acidic residues" evidence="1">
    <location>
        <begin position="16"/>
        <end position="25"/>
    </location>
</feature>
<dbReference type="Pfam" id="PF01935">
    <property type="entry name" value="DUF87"/>
    <property type="match status" value="1"/>
</dbReference>
<dbReference type="PANTHER" id="PTHR30121">
    <property type="entry name" value="UNCHARACTERIZED PROTEIN YJGR-RELATED"/>
    <property type="match status" value="1"/>
</dbReference>
<comment type="caution">
    <text evidence="3">The sequence shown here is derived from an EMBL/GenBank/DDBJ whole genome shotgun (WGS) entry which is preliminary data.</text>
</comment>
<sequence>MFAKEKPLPAAAIPPKQDRPTDEPRAGIFLGTRVTERHDGGIPIYWNLEALANGHVAAIGASGSGKTQTLKAIAYALHQQYEQLRLVVLDFHGDQQLPGERAYQLHLTSAFGVNPLVIHDDPEGGGPDLQAIDVAHQLSKILQMGPNQQGLLMDSIKSAYLEQGILQSDRTTWQREAPNFSDLQEAIASSEHKGADELKLKMAALFMYGVFSRPQLPLGDRLIRVDLHKLPEDVAALAAETIARQLLNRHRLDGEIDGKLPRTYLVVDECKVMPRGEKSACSRIAADGRKFGLAMVVASQSERHISADVIGNCATQIVLPVAAVEAGKVSKKFRVNDRALAKLKPLWALVRSGTQLDPVQVEPFYKRVAEEEA</sequence>
<dbReference type="Proteomes" id="UP000016960">
    <property type="component" value="Unassembled WGS sequence"/>
</dbReference>
<dbReference type="SUPFAM" id="SSF52540">
    <property type="entry name" value="P-loop containing nucleoside triphosphate hydrolases"/>
    <property type="match status" value="1"/>
</dbReference>
<dbReference type="PANTHER" id="PTHR30121:SF6">
    <property type="entry name" value="SLR6007 PROTEIN"/>
    <property type="match status" value="1"/>
</dbReference>
<evidence type="ECO:0000259" key="2">
    <source>
        <dbReference type="SMART" id="SM00382"/>
    </source>
</evidence>
<name>U5DK96_9CHRO</name>
<evidence type="ECO:0000313" key="3">
    <source>
        <dbReference type="EMBL" id="ERN41342.1"/>
    </source>
</evidence>
<protein>
    <submittedName>
        <fullName evidence="3">FtsK/spoIIIE family</fullName>
    </submittedName>
</protein>
<organism evidence="3 4">
    <name type="scientific">Rubidibacter lacunae KORDI 51-2</name>
    <dbReference type="NCBI Taxonomy" id="582515"/>
    <lineage>
        <taxon>Bacteria</taxon>
        <taxon>Bacillati</taxon>
        <taxon>Cyanobacteriota</taxon>
        <taxon>Cyanophyceae</taxon>
        <taxon>Oscillatoriophycideae</taxon>
        <taxon>Chroococcales</taxon>
        <taxon>Aphanothecaceae</taxon>
        <taxon>Rubidibacter</taxon>
    </lineage>
</organism>
<dbReference type="eggNOG" id="COG0433">
    <property type="taxonomic scope" value="Bacteria"/>
</dbReference>
<dbReference type="InterPro" id="IPR051162">
    <property type="entry name" value="T4SS_component"/>
</dbReference>
<dbReference type="InterPro" id="IPR002789">
    <property type="entry name" value="HerA_central"/>
</dbReference>
<keyword evidence="4" id="KW-1185">Reference proteome</keyword>
<dbReference type="RefSeq" id="WP_022606832.1">
    <property type="nucleotide sequence ID" value="NZ_ASSJ01000049.1"/>
</dbReference>
<dbReference type="OrthoDB" id="9806951at2"/>
<reference evidence="3 4" key="1">
    <citation type="submission" date="2013-05" db="EMBL/GenBank/DDBJ databases">
        <title>Draft genome sequence of Rubidibacter lacunae KORDI 51-2.</title>
        <authorList>
            <person name="Choi D.H."/>
            <person name="Noh J.H."/>
            <person name="Kwon K.-K."/>
            <person name="Lee J.-H."/>
            <person name="Ryu J.-Y."/>
        </authorList>
    </citation>
    <scope>NUCLEOTIDE SEQUENCE [LARGE SCALE GENOMIC DNA]</scope>
    <source>
        <strain evidence="3 4">KORDI 51-2</strain>
    </source>
</reference>
<dbReference type="AlphaFoldDB" id="U5DK96"/>
<evidence type="ECO:0000256" key="1">
    <source>
        <dbReference type="SAM" id="MobiDB-lite"/>
    </source>
</evidence>
<dbReference type="InParanoid" id="U5DK96"/>
<feature type="region of interest" description="Disordered" evidence="1">
    <location>
        <begin position="1"/>
        <end position="25"/>
    </location>
</feature>